<sequence length="250" mass="26890">MCAVVDLTCCWQMQVLHVANLHYCIILSARHSSACLLPSEHALLGVLLSACLLVHGMCRLMPSIHPFARLCISLCIAVATGLSCLLADWRALEPRNFNGVGFDPPLRSNSGRPLAILPLLPTHHKSACTPRDGSVQIGHKTLVVVVSESAESRLCASSLCRQVVRRHCRRRCSAHPSVKGWRAEGEEVPVYEADVSQTPPSSPPPLLSSPAALSTQLASLSHRHWPRPTAAGIDAFAEVTRSGGPTTPGR</sequence>
<dbReference type="Proteomes" id="UP000784294">
    <property type="component" value="Unassembled WGS sequence"/>
</dbReference>
<evidence type="ECO:0000256" key="1">
    <source>
        <dbReference type="SAM" id="MobiDB-lite"/>
    </source>
</evidence>
<organism evidence="3 4">
    <name type="scientific">Protopolystoma xenopodis</name>
    <dbReference type="NCBI Taxonomy" id="117903"/>
    <lineage>
        <taxon>Eukaryota</taxon>
        <taxon>Metazoa</taxon>
        <taxon>Spiralia</taxon>
        <taxon>Lophotrochozoa</taxon>
        <taxon>Platyhelminthes</taxon>
        <taxon>Monogenea</taxon>
        <taxon>Polyopisthocotylea</taxon>
        <taxon>Polystomatidea</taxon>
        <taxon>Polystomatidae</taxon>
        <taxon>Protopolystoma</taxon>
    </lineage>
</organism>
<keyword evidence="2" id="KW-0472">Membrane</keyword>
<dbReference type="AlphaFoldDB" id="A0A448X164"/>
<feature type="transmembrane region" description="Helical" evidence="2">
    <location>
        <begin position="70"/>
        <end position="89"/>
    </location>
</feature>
<accession>A0A448X164</accession>
<keyword evidence="2" id="KW-1133">Transmembrane helix</keyword>
<evidence type="ECO:0000256" key="2">
    <source>
        <dbReference type="SAM" id="Phobius"/>
    </source>
</evidence>
<protein>
    <submittedName>
        <fullName evidence="3">Uncharacterized protein</fullName>
    </submittedName>
</protein>
<feature type="region of interest" description="Disordered" evidence="1">
    <location>
        <begin position="192"/>
        <end position="213"/>
    </location>
</feature>
<evidence type="ECO:0000313" key="4">
    <source>
        <dbReference type="Proteomes" id="UP000784294"/>
    </source>
</evidence>
<keyword evidence="4" id="KW-1185">Reference proteome</keyword>
<comment type="caution">
    <text evidence="3">The sequence shown here is derived from an EMBL/GenBank/DDBJ whole genome shotgun (WGS) entry which is preliminary data.</text>
</comment>
<dbReference type="EMBL" id="CAAALY010072424">
    <property type="protein sequence ID" value="VEL25221.1"/>
    <property type="molecule type" value="Genomic_DNA"/>
</dbReference>
<feature type="non-terminal residue" evidence="3">
    <location>
        <position position="1"/>
    </location>
</feature>
<name>A0A448X164_9PLAT</name>
<evidence type="ECO:0000313" key="3">
    <source>
        <dbReference type="EMBL" id="VEL25221.1"/>
    </source>
</evidence>
<reference evidence="3" key="1">
    <citation type="submission" date="2018-11" db="EMBL/GenBank/DDBJ databases">
        <authorList>
            <consortium name="Pathogen Informatics"/>
        </authorList>
    </citation>
    <scope>NUCLEOTIDE SEQUENCE</scope>
</reference>
<keyword evidence="2" id="KW-0812">Transmembrane</keyword>
<gene>
    <name evidence="3" type="ORF">PXEA_LOCUS18661</name>
</gene>
<proteinExistence type="predicted"/>